<name>A0A223SCR1_9ACTN</name>
<sequence length="143" mass="15979">MAHRHPMKLNAEHVTHSEARRLLRAELANCGECRVVLDRSALRDLEPDGVFDSLLHGFLGKRSEQWRTRHSRYPVTLYGLAPPPEAQFLNLPTQEVARLCVIEGRAGDRFDTGAALRELRTLSDGDRALVLGDVVDGILEDEG</sequence>
<dbReference type="AlphaFoldDB" id="A0A223SCR1"/>
<organism evidence="1 2">
    <name type="scientific">Nocardiopsis gilva YIM 90087</name>
    <dbReference type="NCBI Taxonomy" id="1235441"/>
    <lineage>
        <taxon>Bacteria</taxon>
        <taxon>Bacillati</taxon>
        <taxon>Actinomycetota</taxon>
        <taxon>Actinomycetes</taxon>
        <taxon>Streptosporangiales</taxon>
        <taxon>Nocardiopsidaceae</taxon>
        <taxon>Nocardiopsis</taxon>
    </lineage>
</organism>
<accession>A0A223SCR1</accession>
<dbReference type="EMBL" id="CP022753">
    <property type="protein sequence ID" value="ASU85892.1"/>
    <property type="molecule type" value="Genomic_DNA"/>
</dbReference>
<dbReference type="Proteomes" id="UP000215005">
    <property type="component" value="Chromosome"/>
</dbReference>
<reference evidence="1 2" key="1">
    <citation type="submission" date="2017-08" db="EMBL/GenBank/DDBJ databases">
        <title>The complete genome sequence of Nocardiopsis gilva YIM 90087.</title>
        <authorList>
            <person name="Yin M."/>
            <person name="Tang S."/>
        </authorList>
    </citation>
    <scope>NUCLEOTIDE SEQUENCE [LARGE SCALE GENOMIC DNA]</scope>
    <source>
        <strain evidence="1 2">YIM 90087</strain>
    </source>
</reference>
<dbReference type="RefSeq" id="WP_017618385.1">
    <property type="nucleotide sequence ID" value="NZ_CP022753.1"/>
</dbReference>
<proteinExistence type="predicted"/>
<dbReference type="KEGG" id="ngv:CDO52_26580"/>
<keyword evidence="2" id="KW-1185">Reference proteome</keyword>
<evidence type="ECO:0000313" key="2">
    <source>
        <dbReference type="Proteomes" id="UP000215005"/>
    </source>
</evidence>
<protein>
    <submittedName>
        <fullName evidence="1">Uncharacterized protein</fullName>
    </submittedName>
</protein>
<evidence type="ECO:0000313" key="1">
    <source>
        <dbReference type="EMBL" id="ASU85892.1"/>
    </source>
</evidence>
<dbReference type="OrthoDB" id="3427212at2"/>
<gene>
    <name evidence="1" type="ORF">CDO52_26580</name>
</gene>